<comment type="caution">
    <text evidence="3">The sequence shown here is derived from an EMBL/GenBank/DDBJ whole genome shotgun (WGS) entry which is preliminary data.</text>
</comment>
<organism evidence="3 4">
    <name type="scientific">Rotaria sordida</name>
    <dbReference type="NCBI Taxonomy" id="392033"/>
    <lineage>
        <taxon>Eukaryota</taxon>
        <taxon>Metazoa</taxon>
        <taxon>Spiralia</taxon>
        <taxon>Gnathifera</taxon>
        <taxon>Rotifera</taxon>
        <taxon>Eurotatoria</taxon>
        <taxon>Bdelloidea</taxon>
        <taxon>Philodinida</taxon>
        <taxon>Philodinidae</taxon>
        <taxon>Rotaria</taxon>
    </lineage>
</organism>
<reference evidence="3" key="1">
    <citation type="submission" date="2021-02" db="EMBL/GenBank/DDBJ databases">
        <authorList>
            <person name="Nowell W R."/>
        </authorList>
    </citation>
    <scope>NUCLEOTIDE SEQUENCE</scope>
</reference>
<dbReference type="Proteomes" id="UP000663874">
    <property type="component" value="Unassembled WGS sequence"/>
</dbReference>
<feature type="non-terminal residue" evidence="3">
    <location>
        <position position="1"/>
    </location>
</feature>
<name>A0A820M853_9BILA</name>
<dbReference type="InterPro" id="IPR001024">
    <property type="entry name" value="PLAT/LH2_dom"/>
</dbReference>
<accession>A0A820M853</accession>
<protein>
    <recommendedName>
        <fullName evidence="2">PLAT domain-containing protein</fullName>
    </recommendedName>
</protein>
<dbReference type="AlphaFoldDB" id="A0A820M853"/>
<evidence type="ECO:0000313" key="4">
    <source>
        <dbReference type="Proteomes" id="UP000663874"/>
    </source>
</evidence>
<dbReference type="SUPFAM" id="SSF49723">
    <property type="entry name" value="Lipase/lipooxygenase domain (PLAT/LH2 domain)"/>
    <property type="match status" value="1"/>
</dbReference>
<dbReference type="PROSITE" id="PS50095">
    <property type="entry name" value="PLAT"/>
    <property type="match status" value="1"/>
</dbReference>
<proteinExistence type="predicted"/>
<gene>
    <name evidence="3" type="ORF">FNK824_LOCUS42950</name>
</gene>
<sequence length="61" mass="7220">KLTKLHVEHHKSMLSSECFLDQIEVINMNTNEKVLFPCKQNFGTQYNDHEIQRDLLPIYTS</sequence>
<feature type="domain" description="PLAT" evidence="2">
    <location>
        <begin position="1"/>
        <end position="56"/>
    </location>
</feature>
<evidence type="ECO:0000259" key="2">
    <source>
        <dbReference type="PROSITE" id="PS50095"/>
    </source>
</evidence>
<dbReference type="Gene3D" id="2.60.60.20">
    <property type="entry name" value="PLAT/LH2 domain"/>
    <property type="match status" value="1"/>
</dbReference>
<comment type="caution">
    <text evidence="1">Lacks conserved residue(s) required for the propagation of feature annotation.</text>
</comment>
<evidence type="ECO:0000313" key="3">
    <source>
        <dbReference type="EMBL" id="CAF4369513.1"/>
    </source>
</evidence>
<dbReference type="InterPro" id="IPR036392">
    <property type="entry name" value="PLAT/LH2_dom_sf"/>
</dbReference>
<dbReference type="EMBL" id="CAJOBE010055075">
    <property type="protein sequence ID" value="CAF4369513.1"/>
    <property type="molecule type" value="Genomic_DNA"/>
</dbReference>
<evidence type="ECO:0000256" key="1">
    <source>
        <dbReference type="PROSITE-ProRule" id="PRU00152"/>
    </source>
</evidence>